<feature type="transmembrane region" description="Helical" evidence="8">
    <location>
        <begin position="330"/>
        <end position="348"/>
    </location>
</feature>
<sequence>MVFSSSIFLLYFLPVFLLVYHLVGGRLKNWVILIASILFYSWGAPKFVFVILASTIVDFYIVQKLASSTAKSTRNGLLFTSVLINLGLLLYFKYSNFFIENVNELLSVFGGNSIQWTKVILPIGISFYTFQTLTYSIDVYRKVHPPLDKLSDYLLYIMSFPQMIAGPIVRFNEIADEITNRKEVIDDKLIGFFRFCIGLSKKVLIANVMGQQADTIFNMEVEQLHYLTAWTGILAYTFQIYFDFSGYSDMAIGLGKMMGFHFPENFNSPYTAKNISEFWRKWHITLGAFMRDYLYIPLGGNRVASKYRVYLNLWVVFLLSGLWHGASWNFVLWGAYHGLFLILDRLFLVKLLQKLGSFFSILFTFIVVMLGWLLFRLEDFSEVLLYSKRMFDFGAYQKTDLIPFAFEMGIVAIVFSFFAALKVGKRIQDFIYEREAYTLPQYFVIIGFSFLLFMTSLGAITASKFNPFIYFRF</sequence>
<keyword evidence="6 7" id="KW-0472">Membrane</keyword>
<dbReference type="InterPro" id="IPR004299">
    <property type="entry name" value="MBOAT_fam"/>
</dbReference>
<feature type="transmembrane region" description="Helical" evidence="8">
    <location>
        <begin position="30"/>
        <end position="56"/>
    </location>
</feature>
<name>A0A6N9NP73_9FLAO</name>
<dbReference type="PIRSF" id="PIRSF016636">
    <property type="entry name" value="AlgI_DltB"/>
    <property type="match status" value="1"/>
</dbReference>
<evidence type="ECO:0000256" key="8">
    <source>
        <dbReference type="SAM" id="Phobius"/>
    </source>
</evidence>
<evidence type="ECO:0000313" key="10">
    <source>
        <dbReference type="Proteomes" id="UP000470771"/>
    </source>
</evidence>
<dbReference type="PIRSF" id="PIRSF500217">
    <property type="entry name" value="AlgI"/>
    <property type="match status" value="1"/>
</dbReference>
<comment type="similarity">
    <text evidence="2 7">Belongs to the membrane-bound acyltransferase family.</text>
</comment>
<evidence type="ECO:0000256" key="2">
    <source>
        <dbReference type="ARBA" id="ARBA00010323"/>
    </source>
</evidence>
<keyword evidence="7" id="KW-0012">Acyltransferase</keyword>
<feature type="transmembrane region" description="Helical" evidence="8">
    <location>
        <begin position="442"/>
        <end position="463"/>
    </location>
</feature>
<evidence type="ECO:0000256" key="5">
    <source>
        <dbReference type="ARBA" id="ARBA00022989"/>
    </source>
</evidence>
<dbReference type="Proteomes" id="UP000470771">
    <property type="component" value="Unassembled WGS sequence"/>
</dbReference>
<dbReference type="InterPro" id="IPR028362">
    <property type="entry name" value="AlgI"/>
</dbReference>
<feature type="transmembrane region" description="Helical" evidence="8">
    <location>
        <begin position="355"/>
        <end position="375"/>
    </location>
</feature>
<feature type="transmembrane region" description="Helical" evidence="8">
    <location>
        <begin position="115"/>
        <end position="133"/>
    </location>
</feature>
<feature type="transmembrane region" description="Helical" evidence="8">
    <location>
        <begin position="6"/>
        <end position="23"/>
    </location>
</feature>
<keyword evidence="5 8" id="KW-1133">Transmembrane helix</keyword>
<dbReference type="PANTHER" id="PTHR13285:SF18">
    <property type="entry name" value="PROTEIN-CYSTEINE N-PALMITOYLTRANSFERASE RASP"/>
    <property type="match status" value="1"/>
</dbReference>
<keyword evidence="4 8" id="KW-0812">Transmembrane</keyword>
<feature type="transmembrane region" description="Helical" evidence="8">
    <location>
        <begin position="401"/>
        <end position="421"/>
    </location>
</feature>
<dbReference type="Pfam" id="PF03062">
    <property type="entry name" value="MBOAT"/>
    <property type="match status" value="1"/>
</dbReference>
<gene>
    <name evidence="9" type="ORF">GQN54_12335</name>
</gene>
<proteinExistence type="inferred from homology"/>
<dbReference type="InterPro" id="IPR024194">
    <property type="entry name" value="Ac/AlaTfrase_AlgI/DltB"/>
</dbReference>
<comment type="caution">
    <text evidence="9">The sequence shown here is derived from an EMBL/GenBank/DDBJ whole genome shotgun (WGS) entry which is preliminary data.</text>
</comment>
<dbReference type="AlphaFoldDB" id="A0A6N9NP73"/>
<evidence type="ECO:0000256" key="1">
    <source>
        <dbReference type="ARBA" id="ARBA00004651"/>
    </source>
</evidence>
<feature type="transmembrane region" description="Helical" evidence="8">
    <location>
        <begin position="307"/>
        <end position="324"/>
    </location>
</feature>
<evidence type="ECO:0000256" key="3">
    <source>
        <dbReference type="ARBA" id="ARBA00022475"/>
    </source>
</evidence>
<keyword evidence="3 7" id="KW-1003">Cell membrane</keyword>
<evidence type="ECO:0000313" key="9">
    <source>
        <dbReference type="EMBL" id="NBG66907.1"/>
    </source>
</evidence>
<organism evidence="9 10">
    <name type="scientific">Acidiluteibacter ferrifornacis</name>
    <dbReference type="NCBI Taxonomy" id="2692424"/>
    <lineage>
        <taxon>Bacteria</taxon>
        <taxon>Pseudomonadati</taxon>
        <taxon>Bacteroidota</taxon>
        <taxon>Flavobacteriia</taxon>
        <taxon>Flavobacteriales</taxon>
        <taxon>Cryomorphaceae</taxon>
        <taxon>Acidiluteibacter</taxon>
    </lineage>
</organism>
<dbReference type="PANTHER" id="PTHR13285">
    <property type="entry name" value="ACYLTRANSFERASE"/>
    <property type="match status" value="1"/>
</dbReference>
<dbReference type="GO" id="GO:0042121">
    <property type="term" value="P:alginic acid biosynthetic process"/>
    <property type="evidence" value="ECO:0007669"/>
    <property type="project" value="InterPro"/>
</dbReference>
<evidence type="ECO:0000256" key="4">
    <source>
        <dbReference type="ARBA" id="ARBA00022692"/>
    </source>
</evidence>
<evidence type="ECO:0000256" key="6">
    <source>
        <dbReference type="ARBA" id="ARBA00023136"/>
    </source>
</evidence>
<dbReference type="GO" id="GO:0005886">
    <property type="term" value="C:plasma membrane"/>
    <property type="evidence" value="ECO:0007669"/>
    <property type="project" value="UniProtKB-SubCell"/>
</dbReference>
<dbReference type="EMBL" id="WWNE01000012">
    <property type="protein sequence ID" value="NBG66907.1"/>
    <property type="molecule type" value="Genomic_DNA"/>
</dbReference>
<comment type="subcellular location">
    <subcellularLocation>
        <location evidence="1">Cell membrane</location>
        <topology evidence="1">Multi-pass membrane protein</topology>
    </subcellularLocation>
</comment>
<dbReference type="GO" id="GO:0016746">
    <property type="term" value="F:acyltransferase activity"/>
    <property type="evidence" value="ECO:0007669"/>
    <property type="project" value="UniProtKB-KW"/>
</dbReference>
<dbReference type="InterPro" id="IPR051085">
    <property type="entry name" value="MB_O-acyltransferase"/>
</dbReference>
<feature type="transmembrane region" description="Helical" evidence="8">
    <location>
        <begin position="76"/>
        <end position="94"/>
    </location>
</feature>
<protein>
    <submittedName>
        <fullName evidence="9">MBOAT family protein</fullName>
    </submittedName>
</protein>
<accession>A0A6N9NP73</accession>
<keyword evidence="10" id="KW-1185">Reference proteome</keyword>
<keyword evidence="7" id="KW-0808">Transferase</keyword>
<reference evidence="9 10" key="1">
    <citation type="submission" date="2019-12" db="EMBL/GenBank/DDBJ databases">
        <authorList>
            <person name="Zhao J."/>
        </authorList>
    </citation>
    <scope>NUCLEOTIDE SEQUENCE [LARGE SCALE GENOMIC DNA]</scope>
    <source>
        <strain evidence="9 10">S-15</strain>
    </source>
</reference>
<evidence type="ECO:0000256" key="7">
    <source>
        <dbReference type="PIRNR" id="PIRNR016636"/>
    </source>
</evidence>